<evidence type="ECO:0000313" key="7">
    <source>
        <dbReference type="Proteomes" id="UP000018144"/>
    </source>
</evidence>
<dbReference type="GO" id="GO:0043022">
    <property type="term" value="F:ribosome binding"/>
    <property type="evidence" value="ECO:0007669"/>
    <property type="project" value="TreeGrafter"/>
</dbReference>
<dbReference type="Pfam" id="PF05198">
    <property type="entry name" value="IF3_N"/>
    <property type="match status" value="1"/>
</dbReference>
<organism evidence="6 7">
    <name type="scientific">Pyronema omphalodes (strain CBS 100304)</name>
    <name type="common">Pyronema confluens</name>
    <dbReference type="NCBI Taxonomy" id="1076935"/>
    <lineage>
        <taxon>Eukaryota</taxon>
        <taxon>Fungi</taxon>
        <taxon>Dikarya</taxon>
        <taxon>Ascomycota</taxon>
        <taxon>Pezizomycotina</taxon>
        <taxon>Pezizomycetes</taxon>
        <taxon>Pezizales</taxon>
        <taxon>Pyronemataceae</taxon>
        <taxon>Pyronema</taxon>
    </lineage>
</organism>
<dbReference type="PANTHER" id="PTHR10938:SF0">
    <property type="entry name" value="TRANSLATION INITIATION FACTOR IF-3, MITOCHONDRIAL"/>
    <property type="match status" value="1"/>
</dbReference>
<feature type="domain" description="Translation initiation factor 3 N-terminal" evidence="5">
    <location>
        <begin position="48"/>
        <end position="115"/>
    </location>
</feature>
<evidence type="ECO:0000313" key="6">
    <source>
        <dbReference type="EMBL" id="CCX12048.1"/>
    </source>
</evidence>
<dbReference type="Gene3D" id="3.30.110.10">
    <property type="entry name" value="Translation initiation factor 3 (IF-3), C-terminal domain"/>
    <property type="match status" value="1"/>
</dbReference>
<evidence type="ECO:0000256" key="3">
    <source>
        <dbReference type="ARBA" id="ARBA00022917"/>
    </source>
</evidence>
<keyword evidence="2 6" id="KW-0396">Initiation factor</keyword>
<evidence type="ECO:0000256" key="1">
    <source>
        <dbReference type="ARBA" id="ARBA00005439"/>
    </source>
</evidence>
<dbReference type="InterPro" id="IPR001288">
    <property type="entry name" value="Translation_initiation_fac_3"/>
</dbReference>
<dbReference type="OrthoDB" id="21573at2759"/>
<dbReference type="AlphaFoldDB" id="U4LCA2"/>
<reference evidence="6 7" key="1">
    <citation type="journal article" date="2013" name="PLoS Genet.">
        <title>The genome and development-dependent transcriptomes of Pyronema confluens: a window into fungal evolution.</title>
        <authorList>
            <person name="Traeger S."/>
            <person name="Altegoer F."/>
            <person name="Freitag M."/>
            <person name="Gabaldon T."/>
            <person name="Kempken F."/>
            <person name="Kumar A."/>
            <person name="Marcet-Houben M."/>
            <person name="Poggeler S."/>
            <person name="Stajich J.E."/>
            <person name="Nowrousian M."/>
        </authorList>
    </citation>
    <scope>NUCLEOTIDE SEQUENCE [LARGE SCALE GENOMIC DNA]</scope>
    <source>
        <strain evidence="7">CBS 100304</strain>
        <tissue evidence="6">Vegetative mycelium</tissue>
    </source>
</reference>
<accession>U4LCA2</accession>
<comment type="similarity">
    <text evidence="1">Belongs to the IF-3 family.</text>
</comment>
<dbReference type="InterPro" id="IPR036788">
    <property type="entry name" value="T_IF-3_C_sf"/>
</dbReference>
<dbReference type="GO" id="GO:0003743">
    <property type="term" value="F:translation initiation factor activity"/>
    <property type="evidence" value="ECO:0007669"/>
    <property type="project" value="UniProtKB-KW"/>
</dbReference>
<dbReference type="InterPro" id="IPR036787">
    <property type="entry name" value="T_IF-3_N_sf"/>
</dbReference>
<dbReference type="Proteomes" id="UP000018144">
    <property type="component" value="Unassembled WGS sequence"/>
</dbReference>
<dbReference type="STRING" id="1076935.U4LCA2"/>
<name>U4LCA2_PYROM</name>
<dbReference type="Gene3D" id="3.10.20.80">
    <property type="entry name" value="Translation initiation factor 3 (IF-3), N-terminal domain"/>
    <property type="match status" value="1"/>
</dbReference>
<gene>
    <name evidence="6" type="ORF">PCON_11642</name>
</gene>
<evidence type="ECO:0000256" key="2">
    <source>
        <dbReference type="ARBA" id="ARBA00022540"/>
    </source>
</evidence>
<proteinExistence type="inferred from homology"/>
<dbReference type="SUPFAM" id="SSF54364">
    <property type="entry name" value="Translation initiation factor IF3, N-terminal domain"/>
    <property type="match status" value="1"/>
</dbReference>
<feature type="compositionally biased region" description="Basic and acidic residues" evidence="4">
    <location>
        <begin position="248"/>
        <end position="257"/>
    </location>
</feature>
<feature type="region of interest" description="Disordered" evidence="4">
    <location>
        <begin position="222"/>
        <end position="257"/>
    </location>
</feature>
<dbReference type="PANTHER" id="PTHR10938">
    <property type="entry name" value="TRANSLATION INITIATION FACTOR IF-3"/>
    <property type="match status" value="1"/>
</dbReference>
<evidence type="ECO:0000256" key="4">
    <source>
        <dbReference type="SAM" id="MobiDB-lite"/>
    </source>
</evidence>
<dbReference type="InterPro" id="IPR019814">
    <property type="entry name" value="Translation_initiation_fac_3_N"/>
</dbReference>
<dbReference type="GO" id="GO:0005739">
    <property type="term" value="C:mitochondrion"/>
    <property type="evidence" value="ECO:0007669"/>
    <property type="project" value="TreeGrafter"/>
</dbReference>
<keyword evidence="3" id="KW-0648">Protein biosynthesis</keyword>
<dbReference type="GO" id="GO:0070124">
    <property type="term" value="P:mitochondrial translational initiation"/>
    <property type="evidence" value="ECO:0007669"/>
    <property type="project" value="TreeGrafter"/>
</dbReference>
<dbReference type="eggNOG" id="ENOG502QWD8">
    <property type="taxonomic scope" value="Eukaryota"/>
</dbReference>
<sequence>MPPRLPTPLLRLLRPATPQLRPLQIRNYALRDRRERVIPSGLSNVRIVDEMIPAQEVHYINANNQFQGIVPLSQILSEIDRSTYQLVCLNPAAKEGPLICKLRTIEDLRAEDREKYSKAGKEKRKAKKPEKIVTKEIEISWAIDSNDLKHRMKKVTEFLDKGWKVELRLGIKKGMAKQALSTMKALLEHVRGICLEHGTEVYDPEGEIGRKYMMTFEGKKKVDKGGDAATKGNAAVEDDAAAEGSATESKEVTKEER</sequence>
<dbReference type="OMA" id="EVQISWG"/>
<dbReference type="SUPFAM" id="SSF55200">
    <property type="entry name" value="Translation initiation factor IF3, C-terminal domain"/>
    <property type="match status" value="1"/>
</dbReference>
<keyword evidence="7" id="KW-1185">Reference proteome</keyword>
<dbReference type="GO" id="GO:0032790">
    <property type="term" value="P:ribosome disassembly"/>
    <property type="evidence" value="ECO:0007669"/>
    <property type="project" value="TreeGrafter"/>
</dbReference>
<evidence type="ECO:0000259" key="5">
    <source>
        <dbReference type="Pfam" id="PF05198"/>
    </source>
</evidence>
<protein>
    <submittedName>
        <fullName evidence="6">Similar to Translation initiation factor IF-3 acc. no. Q5WEI6</fullName>
    </submittedName>
</protein>
<dbReference type="EMBL" id="HF935675">
    <property type="protein sequence ID" value="CCX12048.1"/>
    <property type="molecule type" value="Genomic_DNA"/>
</dbReference>